<evidence type="ECO:0000313" key="2">
    <source>
        <dbReference type="EMBL" id="NJQ04286.1"/>
    </source>
</evidence>
<evidence type="ECO:0000256" key="1">
    <source>
        <dbReference type="SAM" id="MobiDB-lite"/>
    </source>
</evidence>
<accession>A0A7X6HX84</accession>
<reference evidence="2 3" key="1">
    <citation type="submission" date="2020-03" db="EMBL/GenBank/DDBJ databases">
        <title>Draft genome of Streptomyces sp. ventii, isolated from the Axial Seamount in the Pacific Ocean, and resequencing of the two type strains Streptomyces lonarensis strain NCL 716 and Streptomyces bohaiensis strain 11A07.</title>
        <authorList>
            <person name="Loughran R.M."/>
            <person name="Pfannmuller K.M."/>
            <person name="Wasson B.J."/>
            <person name="Deadmond M.C."/>
            <person name="Paddock B.E."/>
            <person name="Koyack M.J."/>
            <person name="Gallegos D.A."/>
            <person name="Mitchell E.A."/>
            <person name="Ushijima B."/>
            <person name="Saw J.H."/>
            <person name="Mcphail K.L."/>
            <person name="Videau P."/>
        </authorList>
    </citation>
    <scope>NUCLEOTIDE SEQUENCE [LARGE SCALE GENOMIC DNA]</scope>
    <source>
        <strain evidence="2 3">NCL716</strain>
    </source>
</reference>
<dbReference type="RefSeq" id="WP_167967516.1">
    <property type="nucleotide sequence ID" value="NZ_BHZG01000019.1"/>
</dbReference>
<name>A0A7X6HX84_9ACTN</name>
<feature type="compositionally biased region" description="Gly residues" evidence="1">
    <location>
        <begin position="18"/>
        <end position="27"/>
    </location>
</feature>
<keyword evidence="3" id="KW-1185">Reference proteome</keyword>
<evidence type="ECO:0000313" key="3">
    <source>
        <dbReference type="Proteomes" id="UP000578686"/>
    </source>
</evidence>
<dbReference type="EMBL" id="JAAVJD010000004">
    <property type="protein sequence ID" value="NJQ04286.1"/>
    <property type="molecule type" value="Genomic_DNA"/>
</dbReference>
<organism evidence="2 3">
    <name type="scientific">Streptomyces lonarensis</name>
    <dbReference type="NCBI Taxonomy" id="700599"/>
    <lineage>
        <taxon>Bacteria</taxon>
        <taxon>Bacillati</taxon>
        <taxon>Actinomycetota</taxon>
        <taxon>Actinomycetes</taxon>
        <taxon>Kitasatosporales</taxon>
        <taxon>Streptomycetaceae</taxon>
        <taxon>Streptomyces</taxon>
    </lineage>
</organism>
<evidence type="ECO:0008006" key="4">
    <source>
        <dbReference type="Google" id="ProtNLM"/>
    </source>
</evidence>
<comment type="caution">
    <text evidence="2">The sequence shown here is derived from an EMBL/GenBank/DDBJ whole genome shotgun (WGS) entry which is preliminary data.</text>
</comment>
<protein>
    <recommendedName>
        <fullName evidence="4">Head fiber protein</fullName>
    </recommendedName>
</protein>
<proteinExistence type="predicted"/>
<dbReference type="AlphaFoldDB" id="A0A7X6HX84"/>
<gene>
    <name evidence="2" type="ORF">HCN56_01510</name>
</gene>
<dbReference type="Proteomes" id="UP000578686">
    <property type="component" value="Unassembled WGS sequence"/>
</dbReference>
<sequence length="119" mass="11189">MAYLNPDKGALREAGLSEVGGGQGGEPPAGSVGTEQLADGAVTAAKLASGAVPSGAAAGTPSLRALGTSATQAAAGNHTHAGLLAGSASAVANATDEASAVTQLNALLAVLRTRGVIST</sequence>
<feature type="region of interest" description="Disordered" evidence="1">
    <location>
        <begin position="1"/>
        <end position="36"/>
    </location>
</feature>